<accession>A0A7S4GIU7</accession>
<dbReference type="InterPro" id="IPR036415">
    <property type="entry name" value="Lamin_tail_dom_sf"/>
</dbReference>
<sequence>MQQDVTTKLDLVRDFFEVHNSGSQPLSVEGWQLFSLTGNQHYFFPKDTVIPSQKNLVVRSGHHSDLQCQGPLELHWTNRYIWNNDGDTAALLDATGQVVQVISEGKPFHNWPTEIDKLDRLTNTQLALMIMQALGHGHELKPFNPRSKEDLISVYMQQVVPMLKGLDPKGPPEYSYATYPDAALKLLPSNEAVQFAGEADPVIPCGGGRDPCPPAPLIYVVGRPPALAAGAPQFPMTSMHIPALRRVLQQQMHRQSQLQWLKEYG</sequence>
<protein>
    <recommendedName>
        <fullName evidence="1">LTD domain-containing protein</fullName>
    </recommendedName>
</protein>
<dbReference type="EMBL" id="HBJA01144151">
    <property type="protein sequence ID" value="CAE0838275.1"/>
    <property type="molecule type" value="Transcribed_RNA"/>
</dbReference>
<evidence type="ECO:0000313" key="2">
    <source>
        <dbReference type="EMBL" id="CAE0838275.1"/>
    </source>
</evidence>
<reference evidence="2" key="1">
    <citation type="submission" date="2021-01" db="EMBL/GenBank/DDBJ databases">
        <authorList>
            <person name="Corre E."/>
            <person name="Pelletier E."/>
            <person name="Niang G."/>
            <person name="Scheremetjew M."/>
            <person name="Finn R."/>
            <person name="Kale V."/>
            <person name="Holt S."/>
            <person name="Cochrane G."/>
            <person name="Meng A."/>
            <person name="Brown T."/>
            <person name="Cohen L."/>
        </authorList>
    </citation>
    <scope>NUCLEOTIDE SEQUENCE</scope>
    <source>
        <strain evidence="2">CCMP1594</strain>
    </source>
</reference>
<organism evidence="2">
    <name type="scientific">Eutreptiella gymnastica</name>
    <dbReference type="NCBI Taxonomy" id="73025"/>
    <lineage>
        <taxon>Eukaryota</taxon>
        <taxon>Discoba</taxon>
        <taxon>Euglenozoa</taxon>
        <taxon>Euglenida</taxon>
        <taxon>Spirocuta</taxon>
        <taxon>Euglenophyceae</taxon>
        <taxon>Eutreptiales</taxon>
        <taxon>Eutreptiaceae</taxon>
        <taxon>Eutreptiella</taxon>
    </lineage>
</organism>
<dbReference type="PROSITE" id="PS51841">
    <property type="entry name" value="LTD"/>
    <property type="match status" value="1"/>
</dbReference>
<feature type="domain" description="LTD" evidence="1">
    <location>
        <begin position="1"/>
        <end position="113"/>
    </location>
</feature>
<dbReference type="SUPFAM" id="SSF74853">
    <property type="entry name" value="Lamin A/C globular tail domain"/>
    <property type="match status" value="1"/>
</dbReference>
<name>A0A7S4GIU7_9EUGL</name>
<dbReference type="Pfam" id="PF00932">
    <property type="entry name" value="LTD"/>
    <property type="match status" value="1"/>
</dbReference>
<gene>
    <name evidence="2" type="ORF">EGYM00163_LOCUS49647</name>
</gene>
<dbReference type="InterPro" id="IPR001322">
    <property type="entry name" value="Lamin_tail_dom"/>
</dbReference>
<proteinExistence type="predicted"/>
<dbReference type="AlphaFoldDB" id="A0A7S4GIU7"/>
<evidence type="ECO:0000259" key="1">
    <source>
        <dbReference type="PROSITE" id="PS51841"/>
    </source>
</evidence>
<dbReference type="Gene3D" id="2.60.40.1260">
    <property type="entry name" value="Lamin Tail domain"/>
    <property type="match status" value="1"/>
</dbReference>